<evidence type="ECO:0000256" key="1">
    <source>
        <dbReference type="ARBA" id="ARBA00006739"/>
    </source>
</evidence>
<gene>
    <name evidence="4" type="ORF">HDF15_001192</name>
</gene>
<organism evidence="4 5">
    <name type="scientific">Granulicella mallensis</name>
    <dbReference type="NCBI Taxonomy" id="940614"/>
    <lineage>
        <taxon>Bacteria</taxon>
        <taxon>Pseudomonadati</taxon>
        <taxon>Acidobacteriota</taxon>
        <taxon>Terriglobia</taxon>
        <taxon>Terriglobales</taxon>
        <taxon>Acidobacteriaceae</taxon>
        <taxon>Granulicella</taxon>
    </lineage>
</organism>
<dbReference type="PANTHER" id="PTHR43179:SF12">
    <property type="entry name" value="GALACTOFURANOSYLTRANSFERASE GLFT2"/>
    <property type="match status" value="1"/>
</dbReference>
<keyword evidence="2 4" id="KW-0328">Glycosyltransferase</keyword>
<evidence type="ECO:0000256" key="3">
    <source>
        <dbReference type="ARBA" id="ARBA00022679"/>
    </source>
</evidence>
<dbReference type="PANTHER" id="PTHR43179">
    <property type="entry name" value="RHAMNOSYLTRANSFERASE WBBL"/>
    <property type="match status" value="1"/>
</dbReference>
<comment type="caution">
    <text evidence="4">The sequence shown here is derived from an EMBL/GenBank/DDBJ whole genome shotgun (WGS) entry which is preliminary data.</text>
</comment>
<evidence type="ECO:0000313" key="5">
    <source>
        <dbReference type="Proteomes" id="UP000584867"/>
    </source>
</evidence>
<comment type="similarity">
    <text evidence="1">Belongs to the glycosyltransferase 2 family.</text>
</comment>
<dbReference type="SUPFAM" id="SSF53448">
    <property type="entry name" value="Nucleotide-diphospho-sugar transferases"/>
    <property type="match status" value="1"/>
</dbReference>
<sequence length="328" mass="37235">MRNFGLIFVLYHPTEEFLENLFKARTVCKNLVAVDNSPEADLHLHQLLREQGMQVIFNHNEGGLAGAYNRGTELLLDQQCEVVFLLDQDSDIGASFFEDMLRDCNALGVEEFLVGPKVYEVNLQSCMPAFQREGNKGMPKRVRIDDEVKGMIPALFVISSGSAFSASAYRKLGPFREDYFIEYIDIEYGLRAVSQNVPVYMNAAVTMRQTTGKIERHGKTYTTNHGAGRRYYSARNAVHCIYIHRKYWGPQWVSTLLMVLQVLRVLQYEPQKLKKVTALLCGYGDGIFGRLGSFEERHPHIATFCNGSKQQKVLANNSTPDMAREEQA</sequence>
<dbReference type="EC" id="2.4.1.-" evidence="4"/>
<dbReference type="RefSeq" id="WP_184253601.1">
    <property type="nucleotide sequence ID" value="NZ_JACHIO010000004.1"/>
</dbReference>
<reference evidence="4 5" key="1">
    <citation type="submission" date="2020-08" db="EMBL/GenBank/DDBJ databases">
        <title>Genomic Encyclopedia of Type Strains, Phase IV (KMG-V): Genome sequencing to study the core and pangenomes of soil and plant-associated prokaryotes.</title>
        <authorList>
            <person name="Whitman W."/>
        </authorList>
    </citation>
    <scope>NUCLEOTIDE SEQUENCE [LARGE SCALE GENOMIC DNA]</scope>
    <source>
        <strain evidence="4 5">X5P3</strain>
    </source>
</reference>
<dbReference type="Proteomes" id="UP000584867">
    <property type="component" value="Unassembled WGS sequence"/>
</dbReference>
<accession>A0A7W8E9Z3</accession>
<keyword evidence="3 4" id="KW-0808">Transferase</keyword>
<dbReference type="Gene3D" id="3.90.550.10">
    <property type="entry name" value="Spore Coat Polysaccharide Biosynthesis Protein SpsA, Chain A"/>
    <property type="match status" value="1"/>
</dbReference>
<name>A0A7W8E9Z3_9BACT</name>
<evidence type="ECO:0000313" key="4">
    <source>
        <dbReference type="EMBL" id="MBB5062855.1"/>
    </source>
</evidence>
<dbReference type="AlphaFoldDB" id="A0A7W8E9Z3"/>
<dbReference type="GO" id="GO:0016757">
    <property type="term" value="F:glycosyltransferase activity"/>
    <property type="evidence" value="ECO:0007669"/>
    <property type="project" value="UniProtKB-KW"/>
</dbReference>
<protein>
    <submittedName>
        <fullName evidence="4">Rhamnosyltransferase</fullName>
        <ecNumber evidence="4">2.4.1.-</ecNumber>
    </submittedName>
</protein>
<proteinExistence type="inferred from homology"/>
<dbReference type="InterPro" id="IPR029044">
    <property type="entry name" value="Nucleotide-diphossugar_trans"/>
</dbReference>
<evidence type="ECO:0000256" key="2">
    <source>
        <dbReference type="ARBA" id="ARBA00022676"/>
    </source>
</evidence>
<dbReference type="EMBL" id="JACHIO010000004">
    <property type="protein sequence ID" value="MBB5062855.1"/>
    <property type="molecule type" value="Genomic_DNA"/>
</dbReference>